<evidence type="ECO:0000256" key="4">
    <source>
        <dbReference type="ARBA" id="ARBA00023172"/>
    </source>
</evidence>
<dbReference type="CDD" id="cd01185">
    <property type="entry name" value="INTN1_C_like"/>
    <property type="match status" value="1"/>
</dbReference>
<keyword evidence="4" id="KW-0233">DNA recombination</keyword>
<keyword evidence="3 5" id="KW-0238">DNA-binding</keyword>
<dbReference type="STRING" id="1297750.SAMN05444405_102299"/>
<evidence type="ECO:0000256" key="5">
    <source>
        <dbReference type="PROSITE-ProRule" id="PRU01248"/>
    </source>
</evidence>
<dbReference type="InterPro" id="IPR044068">
    <property type="entry name" value="CB"/>
</dbReference>
<dbReference type="GO" id="GO:0003677">
    <property type="term" value="F:DNA binding"/>
    <property type="evidence" value="ECO:0007669"/>
    <property type="project" value="UniProtKB-UniRule"/>
</dbReference>
<dbReference type="InterPro" id="IPR013762">
    <property type="entry name" value="Integrase-like_cat_sf"/>
</dbReference>
<accession>A0A1M4VI11</accession>
<gene>
    <name evidence="8" type="ORF">SAMN05444405_102299</name>
</gene>
<evidence type="ECO:0000259" key="7">
    <source>
        <dbReference type="PROSITE" id="PS51900"/>
    </source>
</evidence>
<feature type="domain" description="Core-binding (CB)" evidence="7">
    <location>
        <begin position="138"/>
        <end position="238"/>
    </location>
</feature>
<dbReference type="InterPro" id="IPR002104">
    <property type="entry name" value="Integrase_catalytic"/>
</dbReference>
<keyword evidence="9" id="KW-1185">Reference proteome</keyword>
<dbReference type="InterPro" id="IPR025269">
    <property type="entry name" value="SAM-like_dom"/>
</dbReference>
<dbReference type="Pfam" id="PF13102">
    <property type="entry name" value="Phage_int_SAM_5"/>
    <property type="match status" value="1"/>
</dbReference>
<evidence type="ECO:0000313" key="8">
    <source>
        <dbReference type="EMBL" id="SHE68656.1"/>
    </source>
</evidence>
<evidence type="ECO:0000256" key="2">
    <source>
        <dbReference type="ARBA" id="ARBA00022908"/>
    </source>
</evidence>
<dbReference type="GO" id="GO:0015074">
    <property type="term" value="P:DNA integration"/>
    <property type="evidence" value="ECO:0007669"/>
    <property type="project" value="UniProtKB-KW"/>
</dbReference>
<dbReference type="RefSeq" id="WP_073399125.1">
    <property type="nucleotide sequence ID" value="NZ_FQTV01000002.1"/>
</dbReference>
<keyword evidence="2" id="KW-0229">DNA integration</keyword>
<evidence type="ECO:0000259" key="6">
    <source>
        <dbReference type="PROSITE" id="PS51898"/>
    </source>
</evidence>
<reference evidence="8 9" key="1">
    <citation type="submission" date="2016-11" db="EMBL/GenBank/DDBJ databases">
        <authorList>
            <person name="Jaros S."/>
            <person name="Januszkiewicz K."/>
            <person name="Wedrychowicz H."/>
        </authorList>
    </citation>
    <scope>NUCLEOTIDE SEQUENCE [LARGE SCALE GENOMIC DNA]</scope>
    <source>
        <strain evidence="8 9">DSM 26991</strain>
    </source>
</reference>
<evidence type="ECO:0000313" key="9">
    <source>
        <dbReference type="Proteomes" id="UP000184509"/>
    </source>
</evidence>
<evidence type="ECO:0000256" key="1">
    <source>
        <dbReference type="ARBA" id="ARBA00008857"/>
    </source>
</evidence>
<dbReference type="Gene3D" id="1.10.443.10">
    <property type="entry name" value="Intergrase catalytic core"/>
    <property type="match status" value="1"/>
</dbReference>
<organism evidence="8 9">
    <name type="scientific">Bacteroides luti</name>
    <dbReference type="NCBI Taxonomy" id="1297750"/>
    <lineage>
        <taxon>Bacteria</taxon>
        <taxon>Pseudomonadati</taxon>
        <taxon>Bacteroidota</taxon>
        <taxon>Bacteroidia</taxon>
        <taxon>Bacteroidales</taxon>
        <taxon>Bacteroidaceae</taxon>
        <taxon>Bacteroides</taxon>
    </lineage>
</organism>
<dbReference type="InterPro" id="IPR010998">
    <property type="entry name" value="Integrase_recombinase_N"/>
</dbReference>
<dbReference type="GO" id="GO:0006310">
    <property type="term" value="P:DNA recombination"/>
    <property type="evidence" value="ECO:0007669"/>
    <property type="project" value="UniProtKB-KW"/>
</dbReference>
<dbReference type="Gene3D" id="1.10.150.130">
    <property type="match status" value="1"/>
</dbReference>
<dbReference type="PROSITE" id="PS51898">
    <property type="entry name" value="TYR_RECOMBINASE"/>
    <property type="match status" value="1"/>
</dbReference>
<dbReference type="OrthoDB" id="892893at2"/>
<dbReference type="InterPro" id="IPR035386">
    <property type="entry name" value="Arm-DNA-bind_5"/>
</dbReference>
<dbReference type="PROSITE" id="PS51900">
    <property type="entry name" value="CB"/>
    <property type="match status" value="1"/>
</dbReference>
<dbReference type="Pfam" id="PF17293">
    <property type="entry name" value="Arm-DNA-bind_5"/>
    <property type="match status" value="1"/>
</dbReference>
<dbReference type="InterPro" id="IPR011010">
    <property type="entry name" value="DNA_brk_join_enz"/>
</dbReference>
<dbReference type="PANTHER" id="PTHR30349">
    <property type="entry name" value="PHAGE INTEGRASE-RELATED"/>
    <property type="match status" value="1"/>
</dbReference>
<dbReference type="Proteomes" id="UP000184509">
    <property type="component" value="Unassembled WGS sequence"/>
</dbReference>
<evidence type="ECO:0000256" key="3">
    <source>
        <dbReference type="ARBA" id="ARBA00023125"/>
    </source>
</evidence>
<feature type="domain" description="Tyr recombinase" evidence="6">
    <location>
        <begin position="262"/>
        <end position="452"/>
    </location>
</feature>
<proteinExistence type="inferred from homology"/>
<dbReference type="SUPFAM" id="SSF56349">
    <property type="entry name" value="DNA breaking-rejoining enzymes"/>
    <property type="match status" value="1"/>
</dbReference>
<dbReference type="AlphaFoldDB" id="A0A1M4VI11"/>
<protein>
    <submittedName>
        <fullName evidence="8">Phage integrase SAM-like domain-containing protein</fullName>
    </submittedName>
</protein>
<dbReference type="EMBL" id="FQTV01000002">
    <property type="protein sequence ID" value="SHE68656.1"/>
    <property type="molecule type" value="Genomic_DNA"/>
</dbReference>
<name>A0A1M4VI11_9BACE</name>
<sequence length="456" mass="53221">MRASKCNVNFVLDRRRDKESKAPIVENVPINMDFTFKGKRLRFFTGYRIDVSKWIDAKKEDPTTGVIIHVQQVKKNAVNRSGETSSEINRRLVKLKETITQIYEEAKILFKEVTIDYLRDELRNRLAEVKREDTPKGPTLFDIYEKYINEVKVSPGRKKSLNSTKNHFERFSETLKDPITFENLSPSLIDQFFNYLINDAKNPDIYKDLPANKRPREKSLNTIAGNLKRLRAFLEWCTLSQNGGYLIVSPFKEYKIPSEEYGRPIYLKKEERDLLFNAIINDERLSRVRDIFVFQCLIGCRFGDLVKLTKGNIVNGAIEYIPRKTKDERPVSVRVPLSPKAKELIGRYNLPDGSLFPYITDQRYNDYIKELFQVVELDRVVTRLNPLTREEEKVPLYEIASSHMARRTFVGTLHKSNVKNEIIASMSGHTKDSKAFARYYDIDEETQDEIINTYLD</sequence>
<comment type="similarity">
    <text evidence="1">Belongs to the 'phage' integrase family.</text>
</comment>
<dbReference type="PANTHER" id="PTHR30349:SF64">
    <property type="entry name" value="PROPHAGE INTEGRASE INTD-RELATED"/>
    <property type="match status" value="1"/>
</dbReference>
<dbReference type="InterPro" id="IPR050090">
    <property type="entry name" value="Tyrosine_recombinase_XerCD"/>
</dbReference>